<dbReference type="InterPro" id="IPR003137">
    <property type="entry name" value="PA_domain"/>
</dbReference>
<dbReference type="PANTHER" id="PTHR12147">
    <property type="entry name" value="METALLOPEPTIDASE M28 FAMILY MEMBER"/>
    <property type="match status" value="1"/>
</dbReference>
<dbReference type="SUPFAM" id="SSF53187">
    <property type="entry name" value="Zn-dependent exopeptidases"/>
    <property type="match status" value="1"/>
</dbReference>
<evidence type="ECO:0000259" key="1">
    <source>
        <dbReference type="Pfam" id="PF02225"/>
    </source>
</evidence>
<keyword evidence="4" id="KW-1185">Reference proteome</keyword>
<dbReference type="EMBL" id="QJSX01000005">
    <property type="protein sequence ID" value="PYE54567.1"/>
    <property type="molecule type" value="Genomic_DNA"/>
</dbReference>
<keyword evidence="3" id="KW-0031">Aminopeptidase</keyword>
<comment type="caution">
    <text evidence="3">The sequence shown here is derived from an EMBL/GenBank/DDBJ whole genome shotgun (WGS) entry which is preliminary data.</text>
</comment>
<keyword evidence="3" id="KW-0645">Protease</keyword>
<evidence type="ECO:0000313" key="4">
    <source>
        <dbReference type="Proteomes" id="UP000248326"/>
    </source>
</evidence>
<dbReference type="Pfam" id="PF04389">
    <property type="entry name" value="Peptidase_M28"/>
    <property type="match status" value="1"/>
</dbReference>
<dbReference type="Pfam" id="PF02225">
    <property type="entry name" value="PA"/>
    <property type="match status" value="1"/>
</dbReference>
<name>A0A318S9A5_9DEIO</name>
<protein>
    <submittedName>
        <fullName evidence="3">Aminopeptidase YwaD</fullName>
    </submittedName>
</protein>
<reference evidence="3 4" key="1">
    <citation type="submission" date="2018-06" db="EMBL/GenBank/DDBJ databases">
        <title>Genomic Encyclopedia of Type Strains, Phase IV (KMG-IV): sequencing the most valuable type-strain genomes for metagenomic binning, comparative biology and taxonomic classification.</title>
        <authorList>
            <person name="Goeker M."/>
        </authorList>
    </citation>
    <scope>NUCLEOTIDE SEQUENCE [LARGE SCALE GENOMIC DNA]</scope>
    <source>
        <strain evidence="3 4">DSM 18048</strain>
    </source>
</reference>
<sequence length="406" mass="42219">MRVCSYEHMRFLLPGVLLGTLLVTSGLSQTAPVAPASASSLDVISTDLKALLANGPRVAGSESIEKARGYLEAQFKALGYETRRDEFTYGRFDDLGSDVRVGSRTIAGNALQGSKGAEVTALLALVSGVGTPSDVAAANVRGKIAVISRGQNVPFAQKARNALDAGAVGVIIVNNTMGELRGTLGGTLDLPVLGVSQADGALLRSGDSVTLRVRTVDRTVRGANVVAYKKGVTAPEILFGGHMDSVVRAPGANDNASGTAAVLDVARRVANTPLSARAYFVLFDGEEDGLRGSRAFVANNSAATRGLRAMFNFDMVGVDVTPLAVGGTDSLSQAAQRVIPSLQVFRDSGGSDHGPFIDAGVPSLFFHRGIDVNYHQPGDVTADPTLIRDATDTALKLLDTALPSAR</sequence>
<dbReference type="Gene3D" id="3.50.30.30">
    <property type="match status" value="1"/>
</dbReference>
<feature type="domain" description="PA" evidence="1">
    <location>
        <begin position="132"/>
        <end position="203"/>
    </location>
</feature>
<dbReference type="GO" id="GO:0006508">
    <property type="term" value="P:proteolysis"/>
    <property type="evidence" value="ECO:0007669"/>
    <property type="project" value="InterPro"/>
</dbReference>
<dbReference type="GO" id="GO:0004177">
    <property type="term" value="F:aminopeptidase activity"/>
    <property type="evidence" value="ECO:0007669"/>
    <property type="project" value="UniProtKB-KW"/>
</dbReference>
<dbReference type="SUPFAM" id="SSF52025">
    <property type="entry name" value="PA domain"/>
    <property type="match status" value="1"/>
</dbReference>
<dbReference type="Gene3D" id="3.40.630.10">
    <property type="entry name" value="Zn peptidases"/>
    <property type="match status" value="1"/>
</dbReference>
<dbReference type="Proteomes" id="UP000248326">
    <property type="component" value="Unassembled WGS sequence"/>
</dbReference>
<dbReference type="CDD" id="cd02133">
    <property type="entry name" value="PA_C5a_like"/>
    <property type="match status" value="1"/>
</dbReference>
<feature type="domain" description="Peptidase M28" evidence="2">
    <location>
        <begin position="224"/>
        <end position="396"/>
    </location>
</feature>
<dbReference type="InterPro" id="IPR046450">
    <property type="entry name" value="PA_dom_sf"/>
</dbReference>
<dbReference type="PANTHER" id="PTHR12147:SF26">
    <property type="entry name" value="PEPTIDASE M28 DOMAIN-CONTAINING PROTEIN"/>
    <property type="match status" value="1"/>
</dbReference>
<proteinExistence type="predicted"/>
<gene>
    <name evidence="3" type="ORF">DES52_105205</name>
</gene>
<organism evidence="3 4">
    <name type="scientific">Deinococcus yavapaiensis KR-236</name>
    <dbReference type="NCBI Taxonomy" id="694435"/>
    <lineage>
        <taxon>Bacteria</taxon>
        <taxon>Thermotogati</taxon>
        <taxon>Deinococcota</taxon>
        <taxon>Deinococci</taxon>
        <taxon>Deinococcales</taxon>
        <taxon>Deinococcaceae</taxon>
        <taxon>Deinococcus</taxon>
    </lineage>
</organism>
<accession>A0A318S9A5</accession>
<evidence type="ECO:0000259" key="2">
    <source>
        <dbReference type="Pfam" id="PF04389"/>
    </source>
</evidence>
<dbReference type="AlphaFoldDB" id="A0A318S9A5"/>
<dbReference type="InterPro" id="IPR007484">
    <property type="entry name" value="Peptidase_M28"/>
</dbReference>
<evidence type="ECO:0000313" key="3">
    <source>
        <dbReference type="EMBL" id="PYE54567.1"/>
    </source>
</evidence>
<dbReference type="GO" id="GO:0008235">
    <property type="term" value="F:metalloexopeptidase activity"/>
    <property type="evidence" value="ECO:0007669"/>
    <property type="project" value="InterPro"/>
</dbReference>
<dbReference type="InterPro" id="IPR045175">
    <property type="entry name" value="M28_fam"/>
</dbReference>
<keyword evidence="3" id="KW-0378">Hydrolase</keyword>